<dbReference type="GO" id="GO:0035267">
    <property type="term" value="C:NuA4 histone acetyltransferase complex"/>
    <property type="evidence" value="ECO:0007669"/>
    <property type="project" value="TreeGrafter"/>
</dbReference>
<dbReference type="PANTHER" id="PTHR15398">
    <property type="entry name" value="BROMODOMAIN-CONTAINING PROTEIN 8"/>
    <property type="match status" value="1"/>
</dbReference>
<protein>
    <recommendedName>
        <fullName evidence="4">Bromo domain-containing protein</fullName>
    </recommendedName>
</protein>
<gene>
    <name evidence="5" type="ORF">OGATHE_002324</name>
</gene>
<evidence type="ECO:0000256" key="1">
    <source>
        <dbReference type="ARBA" id="ARBA00023117"/>
    </source>
</evidence>
<dbReference type="SUPFAM" id="SSF47370">
    <property type="entry name" value="Bromodomain"/>
    <property type="match status" value="1"/>
</dbReference>
<dbReference type="SMART" id="SM00297">
    <property type="entry name" value="BROMO"/>
    <property type="match status" value="1"/>
</dbReference>
<sequence length="481" mass="53681">MSQEPDSSSHVTALQKIVTLQHIHSLYLAAQQSQPPRKDISFNILQLQAMINNNPLINPDFDILDIKGSLNAIKQKRQNGETFQDILTPGQIVQVISESLSLDSINDQVISQVPKSTIFRLSNKIDISLVKDRLIKILNSYKNTTLGEITSLELKYKNKKKEIEQIESGSVEDSKLIAEVSQNSKIQQPNSVTKGAEDVQEATQQELVNMVKEKLESDEGKEITKVLQDLSDNQKKDGQIVLDEEQLEKTLEMAKGDAQEPEEGVTHNDADKEIDEVAEPEAESAAQSQPVTALEKSKTELSETHAEPQEGPASTSESNVESQPQTKLESKSASKEIPSPTPEPATPSTPASGDEERGSKRRGSESVPPGCTKRFNALSAQLLTQISSNRFASMFMQPVNENEEPNYYKLIRHPVDIKSLGKAIRTGEIKSFDELEFELQLMFSNAIMYNDMNQTETYKWTIEMMEETQNLLSLFRESSSN</sequence>
<proteinExistence type="predicted"/>
<evidence type="ECO:0000313" key="6">
    <source>
        <dbReference type="Proteomes" id="UP000788993"/>
    </source>
</evidence>
<dbReference type="PANTHER" id="PTHR15398:SF4">
    <property type="entry name" value="BROMODOMAIN-CONTAINING PROTEIN 8 ISOFORM X1"/>
    <property type="match status" value="1"/>
</dbReference>
<reference evidence="5" key="2">
    <citation type="submission" date="2021-01" db="EMBL/GenBank/DDBJ databases">
        <authorList>
            <person name="Schikora-Tamarit M.A."/>
        </authorList>
    </citation>
    <scope>NUCLEOTIDE SEQUENCE</scope>
    <source>
        <strain evidence="5">NCAIM Y.01608</strain>
    </source>
</reference>
<feature type="compositionally biased region" description="Basic and acidic residues" evidence="3">
    <location>
        <begin position="295"/>
        <end position="308"/>
    </location>
</feature>
<feature type="compositionally biased region" description="Polar residues" evidence="3">
    <location>
        <begin position="312"/>
        <end position="327"/>
    </location>
</feature>
<feature type="domain" description="Bromo" evidence="4">
    <location>
        <begin position="387"/>
        <end position="457"/>
    </location>
</feature>
<evidence type="ECO:0000313" key="5">
    <source>
        <dbReference type="EMBL" id="KAH3672483.1"/>
    </source>
</evidence>
<dbReference type="PRINTS" id="PR00503">
    <property type="entry name" value="BROMODOMAIN"/>
</dbReference>
<dbReference type="Gene3D" id="1.20.920.10">
    <property type="entry name" value="Bromodomain-like"/>
    <property type="match status" value="1"/>
</dbReference>
<evidence type="ECO:0000259" key="4">
    <source>
        <dbReference type="PROSITE" id="PS50014"/>
    </source>
</evidence>
<dbReference type="CDD" id="cd04369">
    <property type="entry name" value="Bromodomain"/>
    <property type="match status" value="1"/>
</dbReference>
<dbReference type="GO" id="GO:0006325">
    <property type="term" value="P:chromatin organization"/>
    <property type="evidence" value="ECO:0007669"/>
    <property type="project" value="UniProtKB-ARBA"/>
</dbReference>
<name>A0A9P8TAI8_9ASCO</name>
<dbReference type="AlphaFoldDB" id="A0A9P8TAI8"/>
<comment type="caution">
    <text evidence="5">The sequence shown here is derived from an EMBL/GenBank/DDBJ whole genome shotgun (WGS) entry which is preliminary data.</text>
</comment>
<evidence type="ECO:0000256" key="3">
    <source>
        <dbReference type="SAM" id="MobiDB-lite"/>
    </source>
</evidence>
<feature type="compositionally biased region" description="Basic and acidic residues" evidence="3">
    <location>
        <begin position="354"/>
        <end position="364"/>
    </location>
</feature>
<evidence type="ECO:0000256" key="2">
    <source>
        <dbReference type="PROSITE-ProRule" id="PRU00035"/>
    </source>
</evidence>
<keyword evidence="1 2" id="KW-0103">Bromodomain</keyword>
<dbReference type="InterPro" id="IPR036427">
    <property type="entry name" value="Bromodomain-like_sf"/>
</dbReference>
<reference evidence="5" key="1">
    <citation type="journal article" date="2021" name="Open Biol.">
        <title>Shared evolutionary footprints suggest mitochondrial oxidative damage underlies multiple complex I losses in fungi.</title>
        <authorList>
            <person name="Schikora-Tamarit M.A."/>
            <person name="Marcet-Houben M."/>
            <person name="Nosek J."/>
            <person name="Gabaldon T."/>
        </authorList>
    </citation>
    <scope>NUCLEOTIDE SEQUENCE</scope>
    <source>
        <strain evidence="5">NCAIM Y.01608</strain>
    </source>
</reference>
<dbReference type="Proteomes" id="UP000788993">
    <property type="component" value="Unassembled WGS sequence"/>
</dbReference>
<feature type="region of interest" description="Disordered" evidence="3">
    <location>
        <begin position="278"/>
        <end position="372"/>
    </location>
</feature>
<keyword evidence="6" id="KW-1185">Reference proteome</keyword>
<dbReference type="EMBL" id="JAEUBD010000763">
    <property type="protein sequence ID" value="KAH3672483.1"/>
    <property type="molecule type" value="Genomic_DNA"/>
</dbReference>
<dbReference type="InterPro" id="IPR001487">
    <property type="entry name" value="Bromodomain"/>
</dbReference>
<accession>A0A9P8TAI8</accession>
<organism evidence="5 6">
    <name type="scientific">Ogataea polymorpha</name>
    <dbReference type="NCBI Taxonomy" id="460523"/>
    <lineage>
        <taxon>Eukaryota</taxon>
        <taxon>Fungi</taxon>
        <taxon>Dikarya</taxon>
        <taxon>Ascomycota</taxon>
        <taxon>Saccharomycotina</taxon>
        <taxon>Pichiomycetes</taxon>
        <taxon>Pichiales</taxon>
        <taxon>Pichiaceae</taxon>
        <taxon>Ogataea</taxon>
    </lineage>
</organism>
<dbReference type="Pfam" id="PF00439">
    <property type="entry name" value="Bromodomain"/>
    <property type="match status" value="1"/>
</dbReference>
<dbReference type="PROSITE" id="PS50014">
    <property type="entry name" value="BROMODOMAIN_2"/>
    <property type="match status" value="1"/>
</dbReference>